<dbReference type="PANTHER" id="PTHR43132:SF8">
    <property type="entry name" value="HTH-TYPE TRANSCRIPTIONAL REGULATOR KMTR"/>
    <property type="match status" value="1"/>
</dbReference>
<accession>A0A7G6X195</accession>
<dbReference type="InterPro" id="IPR011991">
    <property type="entry name" value="ArsR-like_HTH"/>
</dbReference>
<dbReference type="InterPro" id="IPR036390">
    <property type="entry name" value="WH_DNA-bd_sf"/>
</dbReference>
<sequence>MLRIIFTERDLNRVRLAGTPDPLWEITNSLHRLQTRRGRWAYARWYRSTQEALTDQILQRMVNDLLLPLFPRTAYFPDFLTPAAALEGLDAGIEAIHATPEARVTREFKTLALVHRAPTWGKRLAAGEMRTELGTALRTYHQKVIEPHHDSIEAAVEDDRVLRSRALMRGGVDQLLKSFWPLMRWQYPVLEVQYPYDRTLHLSGRGLLLSPSYFAWHYPVALADDELSPMLSYPLLHKADSDDPEQHRPSTAALLGTTRAAVLQATSEGLTTGEVAKRVGIGAPTASHHLTVLRDSGLIASQRHQKTVLHVLTPLGAALLRQNSR</sequence>
<dbReference type="GO" id="GO:0003700">
    <property type="term" value="F:DNA-binding transcription factor activity"/>
    <property type="evidence" value="ECO:0007669"/>
    <property type="project" value="InterPro"/>
</dbReference>
<evidence type="ECO:0000313" key="5">
    <source>
        <dbReference type="EMBL" id="QNE20010.1"/>
    </source>
</evidence>
<dbReference type="GO" id="GO:0003677">
    <property type="term" value="F:DNA binding"/>
    <property type="evidence" value="ECO:0007669"/>
    <property type="project" value="UniProtKB-KW"/>
</dbReference>
<dbReference type="Proteomes" id="UP000515563">
    <property type="component" value="Chromosome"/>
</dbReference>
<keyword evidence="2" id="KW-0238">DNA-binding</keyword>
<dbReference type="KEGG" id="kqi:F1D05_21460"/>
<reference evidence="6" key="1">
    <citation type="submission" date="2019-09" db="EMBL/GenBank/DDBJ databases">
        <title>Antimicrobial potential of Antarctic Bacteria.</title>
        <authorList>
            <person name="Benaud N."/>
            <person name="Edwards R.J."/>
            <person name="Ferrari B.C."/>
        </authorList>
    </citation>
    <scope>NUCLEOTIDE SEQUENCE [LARGE SCALE GENOMIC DNA]</scope>
    <source>
        <strain evidence="6">SPB151</strain>
    </source>
</reference>
<keyword evidence="3" id="KW-0804">Transcription</keyword>
<dbReference type="SUPFAM" id="SSF46785">
    <property type="entry name" value="Winged helix' DNA-binding domain"/>
    <property type="match status" value="1"/>
</dbReference>
<name>A0A7G6X195_9ACTN</name>
<dbReference type="InterPro" id="IPR051011">
    <property type="entry name" value="Metal_resp_trans_reg"/>
</dbReference>
<keyword evidence="1" id="KW-0805">Transcription regulation</keyword>
<reference evidence="5 6" key="2">
    <citation type="journal article" date="2020" name="Microbiol. Resour. Announc.">
        <title>Antarctic desert soil bacteria exhibit high novel natural product potential, evaluated through long-read genome sequencing and comparative genomics.</title>
        <authorList>
            <person name="Benaud N."/>
            <person name="Edwards R.J."/>
            <person name="Amos T.G."/>
            <person name="D'Agostino P.M."/>
            <person name="Gutierrez-Chavez C."/>
            <person name="Montgomery K."/>
            <person name="Nicetic I."/>
            <person name="Ferrari B.C."/>
        </authorList>
    </citation>
    <scope>NUCLEOTIDE SEQUENCE [LARGE SCALE GENOMIC DNA]</scope>
    <source>
        <strain evidence="5 6">SPB151</strain>
    </source>
</reference>
<keyword evidence="6" id="KW-1185">Reference proteome</keyword>
<dbReference type="PANTHER" id="PTHR43132">
    <property type="entry name" value="ARSENICAL RESISTANCE OPERON REPRESSOR ARSR-RELATED"/>
    <property type="match status" value="1"/>
</dbReference>
<proteinExistence type="predicted"/>
<dbReference type="InterPro" id="IPR001845">
    <property type="entry name" value="HTH_ArsR_DNA-bd_dom"/>
</dbReference>
<dbReference type="CDD" id="cd00090">
    <property type="entry name" value="HTH_ARSR"/>
    <property type="match status" value="1"/>
</dbReference>
<evidence type="ECO:0000256" key="3">
    <source>
        <dbReference type="ARBA" id="ARBA00023163"/>
    </source>
</evidence>
<organism evidence="5 6">
    <name type="scientific">Kribbella qitaiheensis</name>
    <dbReference type="NCBI Taxonomy" id="1544730"/>
    <lineage>
        <taxon>Bacteria</taxon>
        <taxon>Bacillati</taxon>
        <taxon>Actinomycetota</taxon>
        <taxon>Actinomycetes</taxon>
        <taxon>Propionibacteriales</taxon>
        <taxon>Kribbellaceae</taxon>
        <taxon>Kribbella</taxon>
    </lineage>
</organism>
<dbReference type="Pfam" id="PF12840">
    <property type="entry name" value="HTH_20"/>
    <property type="match status" value="1"/>
</dbReference>
<dbReference type="RefSeq" id="WP_185441953.1">
    <property type="nucleotide sequence ID" value="NZ_CP043661.1"/>
</dbReference>
<evidence type="ECO:0000259" key="4">
    <source>
        <dbReference type="PROSITE" id="PS50987"/>
    </source>
</evidence>
<gene>
    <name evidence="5" type="ORF">F1D05_21460</name>
</gene>
<dbReference type="PROSITE" id="PS50987">
    <property type="entry name" value="HTH_ARSR_2"/>
    <property type="match status" value="1"/>
</dbReference>
<evidence type="ECO:0000256" key="2">
    <source>
        <dbReference type="ARBA" id="ARBA00023125"/>
    </source>
</evidence>
<dbReference type="SMART" id="SM00418">
    <property type="entry name" value="HTH_ARSR"/>
    <property type="match status" value="1"/>
</dbReference>
<dbReference type="InterPro" id="IPR036388">
    <property type="entry name" value="WH-like_DNA-bd_sf"/>
</dbReference>
<dbReference type="Gene3D" id="1.10.10.10">
    <property type="entry name" value="Winged helix-like DNA-binding domain superfamily/Winged helix DNA-binding domain"/>
    <property type="match status" value="1"/>
</dbReference>
<dbReference type="EMBL" id="CP043661">
    <property type="protein sequence ID" value="QNE20010.1"/>
    <property type="molecule type" value="Genomic_DNA"/>
</dbReference>
<dbReference type="AlphaFoldDB" id="A0A7G6X195"/>
<evidence type="ECO:0000256" key="1">
    <source>
        <dbReference type="ARBA" id="ARBA00023015"/>
    </source>
</evidence>
<feature type="domain" description="HTH arsR-type" evidence="4">
    <location>
        <begin position="239"/>
        <end position="325"/>
    </location>
</feature>
<protein>
    <submittedName>
        <fullName evidence="5">Winged helix-turn-helix transcriptional regulator</fullName>
    </submittedName>
</protein>
<evidence type="ECO:0000313" key="6">
    <source>
        <dbReference type="Proteomes" id="UP000515563"/>
    </source>
</evidence>